<organism evidence="2">
    <name type="scientific">Physcomitrium patens</name>
    <name type="common">Spreading-leaved earth moss</name>
    <name type="synonym">Physcomitrella patens</name>
    <dbReference type="NCBI Taxonomy" id="3218"/>
    <lineage>
        <taxon>Eukaryota</taxon>
        <taxon>Viridiplantae</taxon>
        <taxon>Streptophyta</taxon>
        <taxon>Embryophyta</taxon>
        <taxon>Bryophyta</taxon>
        <taxon>Bryophytina</taxon>
        <taxon>Bryopsida</taxon>
        <taxon>Funariidae</taxon>
        <taxon>Funariales</taxon>
        <taxon>Funariaceae</taxon>
        <taxon>Physcomitrium</taxon>
    </lineage>
</organism>
<evidence type="ECO:0000313" key="3">
    <source>
        <dbReference type="EnsemblPlants" id="PAC:32967373.CDS.1"/>
    </source>
</evidence>
<feature type="region of interest" description="Disordered" evidence="1">
    <location>
        <begin position="1"/>
        <end position="20"/>
    </location>
</feature>
<proteinExistence type="predicted"/>
<evidence type="ECO:0000313" key="4">
    <source>
        <dbReference type="Proteomes" id="UP000006727"/>
    </source>
</evidence>
<dbReference type="Proteomes" id="UP000006727">
    <property type="component" value="Chromosome 1"/>
</dbReference>
<dbReference type="AlphaFoldDB" id="A0A2K1LBA7"/>
<reference evidence="3" key="3">
    <citation type="submission" date="2020-12" db="UniProtKB">
        <authorList>
            <consortium name="EnsemblPlants"/>
        </authorList>
    </citation>
    <scope>IDENTIFICATION</scope>
</reference>
<reference evidence="2 4" key="1">
    <citation type="journal article" date="2008" name="Science">
        <title>The Physcomitrella genome reveals evolutionary insights into the conquest of land by plants.</title>
        <authorList>
            <person name="Rensing S."/>
            <person name="Lang D."/>
            <person name="Zimmer A."/>
            <person name="Terry A."/>
            <person name="Salamov A."/>
            <person name="Shapiro H."/>
            <person name="Nishiyama T."/>
            <person name="Perroud P.-F."/>
            <person name="Lindquist E."/>
            <person name="Kamisugi Y."/>
            <person name="Tanahashi T."/>
            <person name="Sakakibara K."/>
            <person name="Fujita T."/>
            <person name="Oishi K."/>
            <person name="Shin-I T."/>
            <person name="Kuroki Y."/>
            <person name="Toyoda A."/>
            <person name="Suzuki Y."/>
            <person name="Hashimoto A."/>
            <person name="Yamaguchi K."/>
            <person name="Sugano A."/>
            <person name="Kohara Y."/>
            <person name="Fujiyama A."/>
            <person name="Anterola A."/>
            <person name="Aoki S."/>
            <person name="Ashton N."/>
            <person name="Barbazuk W.B."/>
            <person name="Barker E."/>
            <person name="Bennetzen J."/>
            <person name="Bezanilla M."/>
            <person name="Blankenship R."/>
            <person name="Cho S.H."/>
            <person name="Dutcher S."/>
            <person name="Estelle M."/>
            <person name="Fawcett J.A."/>
            <person name="Gundlach H."/>
            <person name="Hanada K."/>
            <person name="Heyl A."/>
            <person name="Hicks K.A."/>
            <person name="Hugh J."/>
            <person name="Lohr M."/>
            <person name="Mayer K."/>
            <person name="Melkozernov A."/>
            <person name="Murata T."/>
            <person name="Nelson D."/>
            <person name="Pils B."/>
            <person name="Prigge M."/>
            <person name="Reiss B."/>
            <person name="Renner T."/>
            <person name="Rombauts S."/>
            <person name="Rushton P."/>
            <person name="Sanderfoot A."/>
            <person name="Schween G."/>
            <person name="Shiu S.-H."/>
            <person name="Stueber K."/>
            <person name="Theodoulou F.L."/>
            <person name="Tu H."/>
            <person name="Van de Peer Y."/>
            <person name="Verrier P.J."/>
            <person name="Waters E."/>
            <person name="Wood A."/>
            <person name="Yang L."/>
            <person name="Cove D."/>
            <person name="Cuming A."/>
            <person name="Hasebe M."/>
            <person name="Lucas S."/>
            <person name="Mishler D.B."/>
            <person name="Reski R."/>
            <person name="Grigoriev I."/>
            <person name="Quatrano R.S."/>
            <person name="Boore J.L."/>
        </authorList>
    </citation>
    <scope>NUCLEOTIDE SEQUENCE [LARGE SCALE GENOMIC DNA]</scope>
    <source>
        <strain evidence="3 4">cv. Gransden 2004</strain>
    </source>
</reference>
<evidence type="ECO:0000256" key="1">
    <source>
        <dbReference type="SAM" id="MobiDB-lite"/>
    </source>
</evidence>
<name>A0A2K1LBA7_PHYPA</name>
<dbReference type="Gramene" id="Pp3c1_37190V3.2">
    <property type="protein sequence ID" value="PAC:32967374.CDS.1"/>
    <property type="gene ID" value="Pp3c1_37190"/>
</dbReference>
<evidence type="ECO:0000313" key="2">
    <source>
        <dbReference type="EMBL" id="PNR63303.1"/>
    </source>
</evidence>
<accession>A0A2K1LBA7</accession>
<dbReference type="EnsemblPlants" id="Pp3c1_37190V3.1">
    <property type="protein sequence ID" value="PAC:32967373.CDS.1"/>
    <property type="gene ID" value="Pp3c1_37190"/>
</dbReference>
<dbReference type="EnsemblPlants" id="Pp3c1_37190V3.2">
    <property type="protein sequence ID" value="PAC:32967374.CDS.1"/>
    <property type="gene ID" value="Pp3c1_37190"/>
</dbReference>
<protein>
    <submittedName>
        <fullName evidence="2 3">Uncharacterized protein</fullName>
    </submittedName>
</protein>
<dbReference type="Gramene" id="Pp3c1_37190V3.1">
    <property type="protein sequence ID" value="PAC:32967373.CDS.1"/>
    <property type="gene ID" value="Pp3c1_37190"/>
</dbReference>
<dbReference type="EMBL" id="ABEU02000001">
    <property type="protein sequence ID" value="PNR63303.1"/>
    <property type="molecule type" value="Genomic_DNA"/>
</dbReference>
<reference evidence="2 4" key="2">
    <citation type="journal article" date="2018" name="Plant J.">
        <title>The Physcomitrella patens chromosome-scale assembly reveals moss genome structure and evolution.</title>
        <authorList>
            <person name="Lang D."/>
            <person name="Ullrich K.K."/>
            <person name="Murat F."/>
            <person name="Fuchs J."/>
            <person name="Jenkins J."/>
            <person name="Haas F.B."/>
            <person name="Piednoel M."/>
            <person name="Gundlach H."/>
            <person name="Van Bel M."/>
            <person name="Meyberg R."/>
            <person name="Vives C."/>
            <person name="Morata J."/>
            <person name="Symeonidi A."/>
            <person name="Hiss M."/>
            <person name="Muchero W."/>
            <person name="Kamisugi Y."/>
            <person name="Saleh O."/>
            <person name="Blanc G."/>
            <person name="Decker E.L."/>
            <person name="van Gessel N."/>
            <person name="Grimwood J."/>
            <person name="Hayes R.D."/>
            <person name="Graham S.W."/>
            <person name="Gunter L.E."/>
            <person name="McDaniel S.F."/>
            <person name="Hoernstein S.N.W."/>
            <person name="Larsson A."/>
            <person name="Li F.W."/>
            <person name="Perroud P.F."/>
            <person name="Phillips J."/>
            <person name="Ranjan P."/>
            <person name="Rokshar D.S."/>
            <person name="Rothfels C.J."/>
            <person name="Schneider L."/>
            <person name="Shu S."/>
            <person name="Stevenson D.W."/>
            <person name="Thummler F."/>
            <person name="Tillich M."/>
            <person name="Villarreal Aguilar J.C."/>
            <person name="Widiez T."/>
            <person name="Wong G.K."/>
            <person name="Wymore A."/>
            <person name="Zhang Y."/>
            <person name="Zimmer A.D."/>
            <person name="Quatrano R.S."/>
            <person name="Mayer K.F.X."/>
            <person name="Goodstein D."/>
            <person name="Casacuberta J.M."/>
            <person name="Vandepoele K."/>
            <person name="Reski R."/>
            <person name="Cuming A.C."/>
            <person name="Tuskan G.A."/>
            <person name="Maumus F."/>
            <person name="Salse J."/>
            <person name="Schmutz J."/>
            <person name="Rensing S.A."/>
        </authorList>
    </citation>
    <scope>NUCLEOTIDE SEQUENCE [LARGE SCALE GENOMIC DNA]</scope>
    <source>
        <strain evidence="3 4">cv. Gransden 2004</strain>
    </source>
</reference>
<gene>
    <name evidence="2" type="ORF">PHYPA_001728</name>
</gene>
<dbReference type="InParanoid" id="A0A2K1LBA7"/>
<keyword evidence="4" id="KW-1185">Reference proteome</keyword>
<sequence>MQQSKPTRHGRRQDGNERMIRRGRDFSAFIELLRDVKFLGLEDLAIVPRGATTQRNPNPHFS</sequence>
<feature type="compositionally biased region" description="Basic residues" evidence="1">
    <location>
        <begin position="1"/>
        <end position="11"/>
    </location>
</feature>